<sequence>MPPSSITRILVANIITSLNTVIPLLNELHDSFDSPFILAISNTVISLMRALQNVKKNKEECCQLTKNLHGIIYAIVNLYLQSESPVSLPPARLEHVGNFTETLHKIHTFVEAQQDSNKIKQFLRQNQMSALLKDCWAGLQLALDNFAIFYGRDSELTQIVQMLKQQCAKIAILGPGGIGKTNLARAALHHPDVAAKYKDRLFVSCESATTSVQVAGFTGAHLGLKPGKNLTKSVLSSLAKKSTCLLILDNLETTWEPLESRGGTEDLLSSLTAIPHLALIVTMCGAEHPAKVQWTRPFLPPLGPLSPEAAQQTFNDIADYYHEDKDIDKLLQFTDNMPLAVDLMAHLVAYEGCVPILARLEIEKTSLLSEGSDKRSNLDASIALSLSSPRLTSQAGAIDLLQLLSILPDGLSDVELVQSNLVEAIPQILACKSVLLGTSLAYLDSKKRLKSLVPIQEYLQRFHPVAPTIVQTLQSHYQSLLGTYKKYRESNQVANIHWLHKILIYQKQ</sequence>
<dbReference type="AlphaFoldDB" id="A0A8H6X609"/>
<dbReference type="OrthoDB" id="1534087at2759"/>
<gene>
    <name evidence="2" type="ORF">MSAN_02374500</name>
</gene>
<dbReference type="InterPro" id="IPR027417">
    <property type="entry name" value="P-loop_NTPase"/>
</dbReference>
<evidence type="ECO:0000259" key="1">
    <source>
        <dbReference type="Pfam" id="PF20703"/>
    </source>
</evidence>
<dbReference type="Proteomes" id="UP000623467">
    <property type="component" value="Unassembled WGS sequence"/>
</dbReference>
<proteinExistence type="predicted"/>
<dbReference type="SUPFAM" id="SSF52540">
    <property type="entry name" value="P-loop containing nucleoside triphosphate hydrolases"/>
    <property type="match status" value="1"/>
</dbReference>
<dbReference type="InterPro" id="IPR049052">
    <property type="entry name" value="nSTAND1"/>
</dbReference>
<accession>A0A8H6X609</accession>
<dbReference type="EMBL" id="JACAZH010000046">
    <property type="protein sequence ID" value="KAF7334760.1"/>
    <property type="molecule type" value="Genomic_DNA"/>
</dbReference>
<organism evidence="2 3">
    <name type="scientific">Mycena sanguinolenta</name>
    <dbReference type="NCBI Taxonomy" id="230812"/>
    <lineage>
        <taxon>Eukaryota</taxon>
        <taxon>Fungi</taxon>
        <taxon>Dikarya</taxon>
        <taxon>Basidiomycota</taxon>
        <taxon>Agaricomycotina</taxon>
        <taxon>Agaricomycetes</taxon>
        <taxon>Agaricomycetidae</taxon>
        <taxon>Agaricales</taxon>
        <taxon>Marasmiineae</taxon>
        <taxon>Mycenaceae</taxon>
        <taxon>Mycena</taxon>
    </lineage>
</organism>
<dbReference type="PRINTS" id="PR00364">
    <property type="entry name" value="DISEASERSIST"/>
</dbReference>
<dbReference type="Pfam" id="PF20703">
    <property type="entry name" value="nSTAND1"/>
    <property type="match status" value="1"/>
</dbReference>
<comment type="caution">
    <text evidence="2">The sequence shown here is derived from an EMBL/GenBank/DDBJ whole genome shotgun (WGS) entry which is preliminary data.</text>
</comment>
<evidence type="ECO:0000313" key="3">
    <source>
        <dbReference type="Proteomes" id="UP000623467"/>
    </source>
</evidence>
<dbReference type="Gene3D" id="1.20.930.20">
    <property type="entry name" value="Adaptor protein Cbl, N-terminal domain"/>
    <property type="match status" value="1"/>
</dbReference>
<dbReference type="PANTHER" id="PTHR47691">
    <property type="entry name" value="REGULATOR-RELATED"/>
    <property type="match status" value="1"/>
</dbReference>
<dbReference type="PANTHER" id="PTHR47691:SF3">
    <property type="entry name" value="HTH-TYPE TRANSCRIPTIONAL REGULATOR RV0890C-RELATED"/>
    <property type="match status" value="1"/>
</dbReference>
<dbReference type="InterPro" id="IPR036537">
    <property type="entry name" value="Adaptor_Cbl_N_dom_sf"/>
</dbReference>
<dbReference type="Gene3D" id="3.40.50.300">
    <property type="entry name" value="P-loop containing nucleotide triphosphate hydrolases"/>
    <property type="match status" value="1"/>
</dbReference>
<dbReference type="GO" id="GO:0007166">
    <property type="term" value="P:cell surface receptor signaling pathway"/>
    <property type="evidence" value="ECO:0007669"/>
    <property type="project" value="InterPro"/>
</dbReference>
<dbReference type="CDD" id="cd21037">
    <property type="entry name" value="MLKL_NTD"/>
    <property type="match status" value="1"/>
</dbReference>
<feature type="domain" description="Novel STAND NTPase 1" evidence="1">
    <location>
        <begin position="147"/>
        <end position="283"/>
    </location>
</feature>
<reference evidence="2" key="1">
    <citation type="submission" date="2020-05" db="EMBL/GenBank/DDBJ databases">
        <title>Mycena genomes resolve the evolution of fungal bioluminescence.</title>
        <authorList>
            <person name="Tsai I.J."/>
        </authorList>
    </citation>
    <scope>NUCLEOTIDE SEQUENCE</scope>
    <source>
        <strain evidence="2">160909Yilan</strain>
    </source>
</reference>
<name>A0A8H6X609_9AGAR</name>
<protein>
    <recommendedName>
        <fullName evidence="1">Novel STAND NTPase 1 domain-containing protein</fullName>
    </recommendedName>
</protein>
<keyword evidence="3" id="KW-1185">Reference proteome</keyword>
<dbReference type="InterPro" id="IPR059179">
    <property type="entry name" value="MLKL-like_MCAfunc"/>
</dbReference>
<evidence type="ECO:0000313" key="2">
    <source>
        <dbReference type="EMBL" id="KAF7334760.1"/>
    </source>
</evidence>